<comment type="caution">
    <text evidence="6">The sequence shown here is derived from an EMBL/GenBank/DDBJ whole genome shotgun (WGS) entry which is preliminary data.</text>
</comment>
<dbReference type="EMBL" id="JAJHNU010000004">
    <property type="protein sequence ID" value="MDN4122309.1"/>
    <property type="molecule type" value="Genomic_DNA"/>
</dbReference>
<keyword evidence="2" id="KW-0805">Transcription regulation</keyword>
<dbReference type="CDD" id="cd08422">
    <property type="entry name" value="PBP2_CrgA_like"/>
    <property type="match status" value="1"/>
</dbReference>
<dbReference type="PANTHER" id="PTHR30537">
    <property type="entry name" value="HTH-TYPE TRANSCRIPTIONAL REGULATOR"/>
    <property type="match status" value="1"/>
</dbReference>
<dbReference type="Gene3D" id="1.10.10.10">
    <property type="entry name" value="Winged helix-like DNA-binding domain superfamily/Winged helix DNA-binding domain"/>
    <property type="match status" value="1"/>
</dbReference>
<organism evidence="6 7">
    <name type="scientific">Alcaligenes endophyticus</name>
    <dbReference type="NCBI Taxonomy" id="1929088"/>
    <lineage>
        <taxon>Bacteria</taxon>
        <taxon>Pseudomonadati</taxon>
        <taxon>Pseudomonadota</taxon>
        <taxon>Betaproteobacteria</taxon>
        <taxon>Burkholderiales</taxon>
        <taxon>Alcaligenaceae</taxon>
        <taxon>Alcaligenes</taxon>
    </lineage>
</organism>
<dbReference type="SUPFAM" id="SSF46785">
    <property type="entry name" value="Winged helix' DNA-binding domain"/>
    <property type="match status" value="1"/>
</dbReference>
<evidence type="ECO:0000256" key="1">
    <source>
        <dbReference type="ARBA" id="ARBA00009437"/>
    </source>
</evidence>
<keyword evidence="7" id="KW-1185">Reference proteome</keyword>
<comment type="similarity">
    <text evidence="1">Belongs to the LysR transcriptional regulatory family.</text>
</comment>
<dbReference type="InterPro" id="IPR036388">
    <property type="entry name" value="WH-like_DNA-bd_sf"/>
</dbReference>
<dbReference type="InterPro" id="IPR058163">
    <property type="entry name" value="LysR-type_TF_proteobact-type"/>
</dbReference>
<accession>A0ABT8ELX3</accession>
<name>A0ABT8ELX3_9BURK</name>
<proteinExistence type="inferred from homology"/>
<evidence type="ECO:0000313" key="6">
    <source>
        <dbReference type="EMBL" id="MDN4122309.1"/>
    </source>
</evidence>
<sequence length="317" mass="35542">MDDKTINTLWPHIHCLMVLHQQGSYTRTAQYLGLSKAAISQRISELEKQIGLPLVLRTTRSVQLSDAGKRLAEQAQASFNELRHGVARLQDLVEQAAGLIRLTLPVALARQQIVPRLGPFLQRYPDIHIELHLSDQLLTLEHEGFDLAIRHTSVPPENYIAWSLCTTQTRLVASPTYLQQHGAPADPAELSTHRCLCYPRPKGLNSWTMEHRTELGQSVTIPIHSSFSANNSEVLRDIALQHQGIAVLPDFSVQDCIKQGSLVEVLPQWRNLGIFGDQIYALRPYSPHVPQAIRLFVDYLRTALALGFEKNNAASVH</sequence>
<evidence type="ECO:0000256" key="3">
    <source>
        <dbReference type="ARBA" id="ARBA00023125"/>
    </source>
</evidence>
<evidence type="ECO:0000259" key="5">
    <source>
        <dbReference type="PROSITE" id="PS50931"/>
    </source>
</evidence>
<dbReference type="Gene3D" id="3.40.190.290">
    <property type="match status" value="1"/>
</dbReference>
<keyword evidence="4" id="KW-0804">Transcription</keyword>
<dbReference type="PANTHER" id="PTHR30537:SF5">
    <property type="entry name" value="HTH-TYPE TRANSCRIPTIONAL ACTIVATOR TTDR-RELATED"/>
    <property type="match status" value="1"/>
</dbReference>
<evidence type="ECO:0000313" key="7">
    <source>
        <dbReference type="Proteomes" id="UP001168613"/>
    </source>
</evidence>
<dbReference type="PROSITE" id="PS50931">
    <property type="entry name" value="HTH_LYSR"/>
    <property type="match status" value="1"/>
</dbReference>
<evidence type="ECO:0000256" key="2">
    <source>
        <dbReference type="ARBA" id="ARBA00023015"/>
    </source>
</evidence>
<dbReference type="Pfam" id="PF03466">
    <property type="entry name" value="LysR_substrate"/>
    <property type="match status" value="1"/>
</dbReference>
<keyword evidence="3" id="KW-0238">DNA-binding</keyword>
<dbReference type="InterPro" id="IPR000847">
    <property type="entry name" value="LysR_HTH_N"/>
</dbReference>
<protein>
    <submittedName>
        <fullName evidence="6">LysR family transcriptional regulator</fullName>
    </submittedName>
</protein>
<feature type="domain" description="HTH lysR-type" evidence="5">
    <location>
        <begin position="8"/>
        <end position="65"/>
    </location>
</feature>
<dbReference type="InterPro" id="IPR036390">
    <property type="entry name" value="WH_DNA-bd_sf"/>
</dbReference>
<reference evidence="6" key="1">
    <citation type="submission" date="2021-11" db="EMBL/GenBank/DDBJ databases">
        <title>Draft genome sequence of Alcaligenes endophyticus type strain CCUG 75668T.</title>
        <authorList>
            <person name="Salva-Serra F."/>
            <person name="Duran R.E."/>
            <person name="Seeger M."/>
            <person name="Moore E.R.B."/>
            <person name="Jaen-Luchoro D."/>
        </authorList>
    </citation>
    <scope>NUCLEOTIDE SEQUENCE</scope>
    <source>
        <strain evidence="6">CCUG 75668</strain>
    </source>
</reference>
<dbReference type="Pfam" id="PF00126">
    <property type="entry name" value="HTH_1"/>
    <property type="match status" value="1"/>
</dbReference>
<dbReference type="RefSeq" id="WP_266123466.1">
    <property type="nucleotide sequence ID" value="NZ_JAJHNU010000004.1"/>
</dbReference>
<dbReference type="Proteomes" id="UP001168613">
    <property type="component" value="Unassembled WGS sequence"/>
</dbReference>
<dbReference type="SUPFAM" id="SSF53850">
    <property type="entry name" value="Periplasmic binding protein-like II"/>
    <property type="match status" value="1"/>
</dbReference>
<evidence type="ECO:0000256" key="4">
    <source>
        <dbReference type="ARBA" id="ARBA00023163"/>
    </source>
</evidence>
<gene>
    <name evidence="6" type="ORF">LMS43_13525</name>
</gene>
<dbReference type="InterPro" id="IPR005119">
    <property type="entry name" value="LysR_subst-bd"/>
</dbReference>